<accession>A0ABR4N2V6</accession>
<evidence type="ECO:0000313" key="3">
    <source>
        <dbReference type="Proteomes" id="UP001527925"/>
    </source>
</evidence>
<organism evidence="2 3">
    <name type="scientific">Polyrhizophydium stewartii</name>
    <dbReference type="NCBI Taxonomy" id="2732419"/>
    <lineage>
        <taxon>Eukaryota</taxon>
        <taxon>Fungi</taxon>
        <taxon>Fungi incertae sedis</taxon>
        <taxon>Chytridiomycota</taxon>
        <taxon>Chytridiomycota incertae sedis</taxon>
        <taxon>Chytridiomycetes</taxon>
        <taxon>Rhizophydiales</taxon>
        <taxon>Rhizophydiales incertae sedis</taxon>
        <taxon>Polyrhizophydium</taxon>
    </lineage>
</organism>
<sequence>MSHHLQGAIRASDVDATPSAALQADDLDGQTGTGHLASQPRTSREGKQRTGEQVAKEKWDRAAKVKPAGGGSGSGGSGSGGSGSGGGGSSNGTSEYGALTSLKLQHGKGSRGNIMAASLGLQPETPKTSTMGGPFSGGSAFNDALERRINDRWERAQEVALLRGSSDDLRDIGADGSGSVGGGIRSPKATRVAAAVVNGAVRGSGAEAKRNADEVARTVQSHWDRAAAIEASGAASSAAAGGGGAGDEAGGDDGTGVVRKRSASGRGDGHHVRTAVLDLALGVPVEAERGRHDVEKLADEKWQRAMRATHGTGDAGGGGGSGGGGAGAAGGSSHGHTPTGAPGTPTGAHGHGHGHVRPAIVQAVIGKQ</sequence>
<feature type="compositionally biased region" description="Basic and acidic residues" evidence="1">
    <location>
        <begin position="42"/>
        <end position="63"/>
    </location>
</feature>
<keyword evidence="3" id="KW-1185">Reference proteome</keyword>
<dbReference type="Proteomes" id="UP001527925">
    <property type="component" value="Unassembled WGS sequence"/>
</dbReference>
<proteinExistence type="predicted"/>
<dbReference type="EMBL" id="JADGIZ020000041">
    <property type="protein sequence ID" value="KAL2913834.1"/>
    <property type="molecule type" value="Genomic_DNA"/>
</dbReference>
<evidence type="ECO:0000256" key="1">
    <source>
        <dbReference type="SAM" id="MobiDB-lite"/>
    </source>
</evidence>
<feature type="compositionally biased region" description="Gly residues" evidence="1">
    <location>
        <begin position="313"/>
        <end position="333"/>
    </location>
</feature>
<feature type="compositionally biased region" description="Gly residues" evidence="1">
    <location>
        <begin position="68"/>
        <end position="90"/>
    </location>
</feature>
<name>A0ABR4N2V6_9FUNG</name>
<feature type="region of interest" description="Disordered" evidence="1">
    <location>
        <begin position="309"/>
        <end position="354"/>
    </location>
</feature>
<protein>
    <submittedName>
        <fullName evidence="2">Uncharacterized protein</fullName>
    </submittedName>
</protein>
<feature type="region of interest" description="Disordered" evidence="1">
    <location>
        <begin position="1"/>
        <end position="100"/>
    </location>
</feature>
<feature type="compositionally biased region" description="Low complexity" evidence="1">
    <location>
        <begin position="334"/>
        <end position="348"/>
    </location>
</feature>
<reference evidence="2 3" key="1">
    <citation type="submission" date="2023-09" db="EMBL/GenBank/DDBJ databases">
        <title>Pangenome analysis of Batrachochytrium dendrobatidis and related Chytrids.</title>
        <authorList>
            <person name="Yacoub M.N."/>
            <person name="Stajich J.E."/>
            <person name="James T.Y."/>
        </authorList>
    </citation>
    <scope>NUCLEOTIDE SEQUENCE [LARGE SCALE GENOMIC DNA]</scope>
    <source>
        <strain evidence="2 3">JEL0888</strain>
    </source>
</reference>
<comment type="caution">
    <text evidence="2">The sequence shown here is derived from an EMBL/GenBank/DDBJ whole genome shotgun (WGS) entry which is preliminary data.</text>
</comment>
<gene>
    <name evidence="2" type="ORF">HK105_206713</name>
</gene>
<feature type="region of interest" description="Disordered" evidence="1">
    <location>
        <begin position="235"/>
        <end position="269"/>
    </location>
</feature>
<feature type="compositionally biased region" description="Gly residues" evidence="1">
    <location>
        <begin position="240"/>
        <end position="254"/>
    </location>
</feature>
<evidence type="ECO:0000313" key="2">
    <source>
        <dbReference type="EMBL" id="KAL2913834.1"/>
    </source>
</evidence>